<keyword evidence="7" id="KW-0812">Transmembrane</keyword>
<dbReference type="EMBL" id="MN740378">
    <property type="protein sequence ID" value="QHU03425.1"/>
    <property type="molecule type" value="Genomic_DNA"/>
</dbReference>
<dbReference type="Pfam" id="PF00067">
    <property type="entry name" value="p450"/>
    <property type="match status" value="1"/>
</dbReference>
<keyword evidence="6" id="KW-0503">Monooxygenase</keyword>
<keyword evidence="5" id="KW-0408">Iron</keyword>
<dbReference type="InterPro" id="IPR050196">
    <property type="entry name" value="Cytochrome_P450_Monoox"/>
</dbReference>
<keyword evidence="7" id="KW-0472">Membrane</keyword>
<dbReference type="SUPFAM" id="SSF48264">
    <property type="entry name" value="Cytochrome P450"/>
    <property type="match status" value="1"/>
</dbReference>
<reference evidence="8" key="1">
    <citation type="journal article" date="2020" name="Nature">
        <title>Giant virus diversity and host interactions through global metagenomics.</title>
        <authorList>
            <person name="Schulz F."/>
            <person name="Roux S."/>
            <person name="Paez-Espino D."/>
            <person name="Jungbluth S."/>
            <person name="Walsh D.A."/>
            <person name="Denef V.J."/>
            <person name="McMahon K.D."/>
            <person name="Konstantinidis K.T."/>
            <person name="Eloe-Fadrosh E.A."/>
            <person name="Kyrpides N.C."/>
            <person name="Woyke T."/>
        </authorList>
    </citation>
    <scope>NUCLEOTIDE SEQUENCE</scope>
    <source>
        <strain evidence="8">GVMAG-M-3300026093-6</strain>
    </source>
</reference>
<keyword evidence="2" id="KW-0349">Heme</keyword>
<comment type="similarity">
    <text evidence="1">Belongs to the cytochrome P450 family.</text>
</comment>
<protein>
    <recommendedName>
        <fullName evidence="9">Cytochrome P450</fullName>
    </recommendedName>
</protein>
<evidence type="ECO:0000256" key="5">
    <source>
        <dbReference type="ARBA" id="ARBA00023004"/>
    </source>
</evidence>
<evidence type="ECO:0000256" key="1">
    <source>
        <dbReference type="ARBA" id="ARBA00010617"/>
    </source>
</evidence>
<dbReference type="InterPro" id="IPR036396">
    <property type="entry name" value="Cyt_P450_sf"/>
</dbReference>
<evidence type="ECO:0000256" key="7">
    <source>
        <dbReference type="SAM" id="Phobius"/>
    </source>
</evidence>
<accession>A0A6C0JC57</accession>
<organism evidence="8">
    <name type="scientific">viral metagenome</name>
    <dbReference type="NCBI Taxonomy" id="1070528"/>
    <lineage>
        <taxon>unclassified sequences</taxon>
        <taxon>metagenomes</taxon>
        <taxon>organismal metagenomes</taxon>
    </lineage>
</organism>
<dbReference type="GO" id="GO:0020037">
    <property type="term" value="F:heme binding"/>
    <property type="evidence" value="ECO:0007669"/>
    <property type="project" value="InterPro"/>
</dbReference>
<evidence type="ECO:0000313" key="8">
    <source>
        <dbReference type="EMBL" id="QHU03425.1"/>
    </source>
</evidence>
<evidence type="ECO:0000256" key="4">
    <source>
        <dbReference type="ARBA" id="ARBA00023002"/>
    </source>
</evidence>
<feature type="transmembrane region" description="Helical" evidence="7">
    <location>
        <begin position="5"/>
        <end position="22"/>
    </location>
</feature>
<sequence length="450" mass="53272">MNFYFIISILVILIIVLFFINLSNDQNIKYMNLYEIINSHLKLYLINKSGLIYLNKEGTRLLKMFSNDPLFIHTHRKLNNKYGSVVLMPVITKKTHYYILDPKLAKKILEDSPKLFSAGKIKEDFFLTFMPKNLGISKCISNEKCPWKKRRDFNENVLGTKGFNQFFDCINRIVANNVKRPLLNINDFKEVSFKIVSETIYGSTDNLDVNILKDYIKNVTTVYDLLATDFYKVYIKHLENSYKDSPKCSLLNYANLYRNDTLDIINDQIPHWFAPFIFIINFLIPNLMCVILNFRDIYDKIIIEINSDNFDLYSKNTYLHYCVIEHIRLFNTININMQRTVQNNMKYHNIDFKKGDQIFILFSSILRDKELFSQPDTFNPDRWKNRDTKSQEIVFGVGPQICPSKQISPIFYKSIITYLLRNFKYKSVSHVLKSRELYFINPYDITFTTD</sequence>
<dbReference type="InterPro" id="IPR002401">
    <property type="entry name" value="Cyt_P450_E_grp-I"/>
</dbReference>
<evidence type="ECO:0000256" key="2">
    <source>
        <dbReference type="ARBA" id="ARBA00022617"/>
    </source>
</evidence>
<keyword evidence="7" id="KW-1133">Transmembrane helix</keyword>
<dbReference type="PRINTS" id="PR00463">
    <property type="entry name" value="EP450I"/>
</dbReference>
<proteinExistence type="inferred from homology"/>
<evidence type="ECO:0000256" key="3">
    <source>
        <dbReference type="ARBA" id="ARBA00022723"/>
    </source>
</evidence>
<dbReference type="Gene3D" id="1.10.630.10">
    <property type="entry name" value="Cytochrome P450"/>
    <property type="match status" value="2"/>
</dbReference>
<evidence type="ECO:0008006" key="9">
    <source>
        <dbReference type="Google" id="ProtNLM"/>
    </source>
</evidence>
<keyword evidence="3" id="KW-0479">Metal-binding</keyword>
<feature type="transmembrane region" description="Helical" evidence="7">
    <location>
        <begin position="272"/>
        <end position="294"/>
    </location>
</feature>
<dbReference type="GO" id="GO:0005506">
    <property type="term" value="F:iron ion binding"/>
    <property type="evidence" value="ECO:0007669"/>
    <property type="project" value="InterPro"/>
</dbReference>
<dbReference type="InterPro" id="IPR001128">
    <property type="entry name" value="Cyt_P450"/>
</dbReference>
<keyword evidence="4" id="KW-0560">Oxidoreductase</keyword>
<evidence type="ECO:0000256" key="6">
    <source>
        <dbReference type="ARBA" id="ARBA00023033"/>
    </source>
</evidence>
<dbReference type="AlphaFoldDB" id="A0A6C0JC57"/>
<name>A0A6C0JC57_9ZZZZ</name>
<dbReference type="PANTHER" id="PTHR24291">
    <property type="entry name" value="CYTOCHROME P450 FAMILY 4"/>
    <property type="match status" value="1"/>
</dbReference>
<dbReference type="PANTHER" id="PTHR24291:SF50">
    <property type="entry name" value="BIFUNCTIONAL ALBAFLAVENONE MONOOXYGENASE_TERPENE SYNTHASE"/>
    <property type="match status" value="1"/>
</dbReference>
<dbReference type="GO" id="GO:0004497">
    <property type="term" value="F:monooxygenase activity"/>
    <property type="evidence" value="ECO:0007669"/>
    <property type="project" value="UniProtKB-KW"/>
</dbReference>
<dbReference type="GO" id="GO:0016705">
    <property type="term" value="F:oxidoreductase activity, acting on paired donors, with incorporation or reduction of molecular oxygen"/>
    <property type="evidence" value="ECO:0007669"/>
    <property type="project" value="InterPro"/>
</dbReference>